<sequence length="317" mass="35548">MPIIGSKLPMEVRMENVEFKSQGETLKGVLTRPAKASGDVPLVVMAGGWCYTKEVVMPHYAKYFNDIGCATLHFDYRNFGESTGERRQHLDPWEQIEDYLNAFSFAETLDGIDIARSGYWGISYAGGHAIILAAIDPRAAFSISTVPVVDGFQTMRRCHGEPRFAALNKLIAEDRKKRFRGEAGDTMAMSPKSDPSQEMSAWPFPHVYAGFMGIKANEAPLHEHWNTVESVELLLRYVVKPYAQRIIETPTMVALAKADNITSADLEIETFNAIPCTDKELAVVRGVDHMSLYTNYEHLGKIAKVQADWLEKTLKRI</sequence>
<protein>
    <submittedName>
        <fullName evidence="2">Alpha/beta fold hydrolase</fullName>
    </submittedName>
</protein>
<name>A0A844QDU5_9HYPH</name>
<evidence type="ECO:0000313" key="3">
    <source>
        <dbReference type="Proteomes" id="UP000463224"/>
    </source>
</evidence>
<dbReference type="GO" id="GO:0016787">
    <property type="term" value="F:hydrolase activity"/>
    <property type="evidence" value="ECO:0007669"/>
    <property type="project" value="UniProtKB-KW"/>
</dbReference>
<evidence type="ECO:0000259" key="1">
    <source>
        <dbReference type="Pfam" id="PF00561"/>
    </source>
</evidence>
<dbReference type="PANTHER" id="PTHR47751">
    <property type="entry name" value="SUPERFAMILY HYDROLASE, PUTATIVE (AFU_ORTHOLOGUE AFUA_2G16580)-RELATED"/>
    <property type="match status" value="1"/>
</dbReference>
<dbReference type="SUPFAM" id="SSF53474">
    <property type="entry name" value="alpha/beta-Hydrolases"/>
    <property type="match status" value="1"/>
</dbReference>
<proteinExistence type="predicted"/>
<dbReference type="Pfam" id="PF00561">
    <property type="entry name" value="Abhydrolase_1"/>
    <property type="match status" value="1"/>
</dbReference>
<gene>
    <name evidence="2" type="ORF">GN330_01895</name>
</gene>
<dbReference type="EMBL" id="WPHG01000001">
    <property type="protein sequence ID" value="MVA96009.1"/>
    <property type="molecule type" value="Genomic_DNA"/>
</dbReference>
<comment type="caution">
    <text evidence="2">The sequence shown here is derived from an EMBL/GenBank/DDBJ whole genome shotgun (WGS) entry which is preliminary data.</text>
</comment>
<keyword evidence="2" id="KW-0378">Hydrolase</keyword>
<dbReference type="Gene3D" id="3.40.50.1820">
    <property type="entry name" value="alpha/beta hydrolase"/>
    <property type="match status" value="1"/>
</dbReference>
<dbReference type="PANTHER" id="PTHR47751:SF2">
    <property type="entry name" value="DLTD N-TERMINAL DOMAIN PROTEIN (AFU_ORTHOLOGUE AFUA_8G00380)-RELATED"/>
    <property type="match status" value="1"/>
</dbReference>
<dbReference type="InterPro" id="IPR000073">
    <property type="entry name" value="AB_hydrolase_1"/>
</dbReference>
<feature type="domain" description="AB hydrolase-1" evidence="1">
    <location>
        <begin position="41"/>
        <end position="295"/>
    </location>
</feature>
<reference evidence="2 3" key="1">
    <citation type="submission" date="2019-12" db="EMBL/GenBank/DDBJ databases">
        <title>Nitratireductor arenosus sp. nov., Isolated from sea sand, Jeju island, South Korea.</title>
        <authorList>
            <person name="Kim W."/>
        </authorList>
    </citation>
    <scope>NUCLEOTIDE SEQUENCE [LARGE SCALE GENOMIC DNA]</scope>
    <source>
        <strain evidence="2 3">CAU 1489</strain>
    </source>
</reference>
<dbReference type="Gene3D" id="1.10.10.800">
    <property type="match status" value="1"/>
</dbReference>
<keyword evidence="3" id="KW-1185">Reference proteome</keyword>
<dbReference type="Proteomes" id="UP000463224">
    <property type="component" value="Unassembled WGS sequence"/>
</dbReference>
<organism evidence="2 3">
    <name type="scientific">Nitratireductor arenosus</name>
    <dbReference type="NCBI Taxonomy" id="2682096"/>
    <lineage>
        <taxon>Bacteria</taxon>
        <taxon>Pseudomonadati</taxon>
        <taxon>Pseudomonadota</taxon>
        <taxon>Alphaproteobacteria</taxon>
        <taxon>Hyphomicrobiales</taxon>
        <taxon>Phyllobacteriaceae</taxon>
        <taxon>Nitratireductor</taxon>
    </lineage>
</organism>
<dbReference type="InterPro" id="IPR051411">
    <property type="entry name" value="Polyketide_trans_af380"/>
</dbReference>
<evidence type="ECO:0000313" key="2">
    <source>
        <dbReference type="EMBL" id="MVA96009.1"/>
    </source>
</evidence>
<accession>A0A844QDU5</accession>
<dbReference type="InterPro" id="IPR029058">
    <property type="entry name" value="AB_hydrolase_fold"/>
</dbReference>
<dbReference type="AlphaFoldDB" id="A0A844QDU5"/>